<organism evidence="2 3">
    <name type="scientific">Flaviflagellibacter deserti</name>
    <dbReference type="NCBI Taxonomy" id="2267266"/>
    <lineage>
        <taxon>Bacteria</taxon>
        <taxon>Pseudomonadati</taxon>
        <taxon>Pseudomonadota</taxon>
        <taxon>Alphaproteobacteria</taxon>
        <taxon>Hyphomicrobiales</taxon>
        <taxon>Flaviflagellibacter</taxon>
    </lineage>
</organism>
<reference evidence="3" key="1">
    <citation type="journal article" date="2019" name="Int. J. Syst. Evol. Microbiol.">
        <title>The Global Catalogue of Microorganisms (GCM) 10K type strain sequencing project: providing services to taxonomists for standard genome sequencing and annotation.</title>
        <authorList>
            <consortium name="The Broad Institute Genomics Platform"/>
            <consortium name="The Broad Institute Genome Sequencing Center for Infectious Disease"/>
            <person name="Wu L."/>
            <person name="Ma J."/>
        </authorList>
    </citation>
    <scope>NUCLEOTIDE SEQUENCE [LARGE SCALE GENOMIC DNA]</scope>
    <source>
        <strain evidence="3">CGMCC 1.16444</strain>
    </source>
</reference>
<sequence>MQGFSLRAIFAADLMLFAFIALIFLGVVGSHTPQSASAEEGRAATSAPPPVDSLQGSSRVARFSTVTRGSEDHWNDDRDFDDSAKWPDRD</sequence>
<feature type="compositionally biased region" description="Basic and acidic residues" evidence="1">
    <location>
        <begin position="69"/>
        <end position="90"/>
    </location>
</feature>
<gene>
    <name evidence="2" type="ORF">ACFPFW_00355</name>
</gene>
<proteinExistence type="predicted"/>
<accession>A0ABV9Z0R8</accession>
<evidence type="ECO:0008006" key="4">
    <source>
        <dbReference type="Google" id="ProtNLM"/>
    </source>
</evidence>
<feature type="compositionally biased region" description="Polar residues" evidence="1">
    <location>
        <begin position="54"/>
        <end position="68"/>
    </location>
</feature>
<evidence type="ECO:0000313" key="2">
    <source>
        <dbReference type="EMBL" id="MFC5066461.1"/>
    </source>
</evidence>
<evidence type="ECO:0000313" key="3">
    <source>
        <dbReference type="Proteomes" id="UP001595796"/>
    </source>
</evidence>
<feature type="region of interest" description="Disordered" evidence="1">
    <location>
        <begin position="33"/>
        <end position="90"/>
    </location>
</feature>
<dbReference type="RefSeq" id="WP_162799549.1">
    <property type="nucleotide sequence ID" value="NZ_JBHSJF010000001.1"/>
</dbReference>
<name>A0ABV9Z0R8_9HYPH</name>
<dbReference type="Proteomes" id="UP001595796">
    <property type="component" value="Unassembled WGS sequence"/>
</dbReference>
<keyword evidence="3" id="KW-1185">Reference proteome</keyword>
<dbReference type="EMBL" id="JBHSJF010000001">
    <property type="protein sequence ID" value="MFC5066461.1"/>
    <property type="molecule type" value="Genomic_DNA"/>
</dbReference>
<protein>
    <recommendedName>
        <fullName evidence="4">Secreted protein</fullName>
    </recommendedName>
</protein>
<comment type="caution">
    <text evidence="2">The sequence shown here is derived from an EMBL/GenBank/DDBJ whole genome shotgun (WGS) entry which is preliminary data.</text>
</comment>
<evidence type="ECO:0000256" key="1">
    <source>
        <dbReference type="SAM" id="MobiDB-lite"/>
    </source>
</evidence>